<accession>A0A7Y0SFK8</accession>
<sequence length="118" mass="14252">MVKQIEERKALAERNAKLALEQYHEQQKRFIQEWMSFLLEGKIEYEPYREAISFTNYVIDEESADFKRAFARYDRDTERVLPEHDKRNSRTVSTRTQNNPERNYSDQSTHYPRISSLS</sequence>
<evidence type="ECO:0000313" key="4">
    <source>
        <dbReference type="Proteomes" id="UP000518904"/>
    </source>
</evidence>
<evidence type="ECO:0000256" key="1">
    <source>
        <dbReference type="SAM" id="Coils"/>
    </source>
</evidence>
<evidence type="ECO:0000256" key="2">
    <source>
        <dbReference type="SAM" id="MobiDB-lite"/>
    </source>
</evidence>
<feature type="non-terminal residue" evidence="3">
    <location>
        <position position="118"/>
    </location>
</feature>
<keyword evidence="1" id="KW-0175">Coiled coil</keyword>
<proteinExistence type="predicted"/>
<dbReference type="Proteomes" id="UP000518904">
    <property type="component" value="Unassembled WGS sequence"/>
</dbReference>
<dbReference type="AlphaFoldDB" id="A0A7Y0SFK8"/>
<feature type="compositionally biased region" description="Polar residues" evidence="2">
    <location>
        <begin position="90"/>
        <end position="118"/>
    </location>
</feature>
<dbReference type="EMBL" id="JABCLB010000762">
    <property type="protein sequence ID" value="NMU82466.1"/>
    <property type="molecule type" value="Genomic_DNA"/>
</dbReference>
<gene>
    <name evidence="3" type="ORF">HKB16_06175</name>
</gene>
<comment type="caution">
    <text evidence="3">The sequence shown here is derived from an EMBL/GenBank/DDBJ whole genome shotgun (WGS) entry which is preliminary data.</text>
</comment>
<evidence type="ECO:0000313" key="3">
    <source>
        <dbReference type="EMBL" id="NMU82466.1"/>
    </source>
</evidence>
<feature type="region of interest" description="Disordered" evidence="2">
    <location>
        <begin position="80"/>
        <end position="118"/>
    </location>
</feature>
<protein>
    <submittedName>
        <fullName evidence="3">Uncharacterized protein</fullName>
    </submittedName>
</protein>
<feature type="coiled-coil region" evidence="1">
    <location>
        <begin position="2"/>
        <end position="29"/>
    </location>
</feature>
<reference evidence="3 4" key="1">
    <citation type="submission" date="2020-04" db="EMBL/GenBank/DDBJ databases">
        <title>Whole-genome sequencing of Vibrio spp. from China reveals different genetic environments of blaCTX-M-14 among diverse lineages.</title>
        <authorList>
            <person name="Zheng Z."/>
            <person name="Ye L."/>
            <person name="Chen S."/>
        </authorList>
    </citation>
    <scope>NUCLEOTIDE SEQUENCE [LARGE SCALE GENOMIC DNA]</scope>
    <source>
        <strain evidence="3 4">Vb0551</strain>
    </source>
</reference>
<name>A0A7Y0SFK8_VIBPH</name>
<organism evidence="3 4">
    <name type="scientific">Vibrio parahaemolyticus</name>
    <dbReference type="NCBI Taxonomy" id="670"/>
    <lineage>
        <taxon>Bacteria</taxon>
        <taxon>Pseudomonadati</taxon>
        <taxon>Pseudomonadota</taxon>
        <taxon>Gammaproteobacteria</taxon>
        <taxon>Vibrionales</taxon>
        <taxon>Vibrionaceae</taxon>
        <taxon>Vibrio</taxon>
    </lineage>
</organism>